<evidence type="ECO:0000313" key="2">
    <source>
        <dbReference type="Proteomes" id="UP000230233"/>
    </source>
</evidence>
<dbReference type="PANTHER" id="PTHR33272:SF3">
    <property type="entry name" value="DUF148 DOMAIN-CONTAINING PROTEIN-RELATED"/>
    <property type="match status" value="1"/>
</dbReference>
<dbReference type="InterPro" id="IPR027913">
    <property type="entry name" value="DUF4473"/>
</dbReference>
<dbReference type="Pfam" id="PF14747">
    <property type="entry name" value="DUF4473"/>
    <property type="match status" value="1"/>
</dbReference>
<keyword evidence="2" id="KW-1185">Reference proteome</keyword>
<comment type="caution">
    <text evidence="1">The sequence shown here is derived from an EMBL/GenBank/DDBJ whole genome shotgun (WGS) entry which is preliminary data.</text>
</comment>
<reference evidence="2" key="1">
    <citation type="submission" date="2017-10" db="EMBL/GenBank/DDBJ databases">
        <title>Rapid genome shrinkage in a self-fertile nematode reveals novel sperm competition proteins.</title>
        <authorList>
            <person name="Yin D."/>
            <person name="Schwarz E.M."/>
            <person name="Thomas C.G."/>
            <person name="Felde R.L."/>
            <person name="Korf I.F."/>
            <person name="Cutter A.D."/>
            <person name="Schartner C.M."/>
            <person name="Ralston E.J."/>
            <person name="Meyer B.J."/>
            <person name="Haag E.S."/>
        </authorList>
    </citation>
    <scope>NUCLEOTIDE SEQUENCE [LARGE SCALE GENOMIC DNA]</scope>
    <source>
        <strain evidence="2">JU1422</strain>
    </source>
</reference>
<name>A0A2G5TNM0_9PELO</name>
<gene>
    <name evidence="1" type="primary">Cnig_chr_V.g20625</name>
    <name evidence="1" type="ORF">B9Z55_020625</name>
</gene>
<proteinExistence type="predicted"/>
<organism evidence="1 2">
    <name type="scientific">Caenorhabditis nigoni</name>
    <dbReference type="NCBI Taxonomy" id="1611254"/>
    <lineage>
        <taxon>Eukaryota</taxon>
        <taxon>Metazoa</taxon>
        <taxon>Ecdysozoa</taxon>
        <taxon>Nematoda</taxon>
        <taxon>Chromadorea</taxon>
        <taxon>Rhabditida</taxon>
        <taxon>Rhabditina</taxon>
        <taxon>Rhabditomorpha</taxon>
        <taxon>Rhabditoidea</taxon>
        <taxon>Rhabditidae</taxon>
        <taxon>Peloderinae</taxon>
        <taxon>Caenorhabditis</taxon>
    </lineage>
</organism>
<dbReference type="EMBL" id="PDUG01000005">
    <property type="protein sequence ID" value="PIC28828.1"/>
    <property type="molecule type" value="Genomic_DNA"/>
</dbReference>
<evidence type="ECO:0000313" key="1">
    <source>
        <dbReference type="EMBL" id="PIC28828.1"/>
    </source>
</evidence>
<dbReference type="AlphaFoldDB" id="A0A2G5TNM0"/>
<accession>A0A2G5TNM0</accession>
<protein>
    <submittedName>
        <fullName evidence="1">Uncharacterized protein</fullName>
    </submittedName>
</protein>
<dbReference type="Proteomes" id="UP000230233">
    <property type="component" value="Chromosome V"/>
</dbReference>
<dbReference type="PANTHER" id="PTHR33272">
    <property type="entry name" value="PROTEIN CBG22877-RELATED"/>
    <property type="match status" value="1"/>
</dbReference>
<sequence>MKCNTKNIRDTRSFNFSNLFFTEEQANAELTADGMTQPSIDGLAALTQRFATGFPLETTDAHNFIKSMPENDQSIYNTYLKKYGLA</sequence>